<keyword evidence="3" id="KW-1185">Reference proteome</keyword>
<gene>
    <name evidence="2" type="ORF">V6N12_041808</name>
</gene>
<evidence type="ECO:0000313" key="2">
    <source>
        <dbReference type="EMBL" id="KAK8558505.1"/>
    </source>
</evidence>
<dbReference type="EMBL" id="JBBPBM010000015">
    <property type="protein sequence ID" value="KAK8558505.1"/>
    <property type="molecule type" value="Genomic_DNA"/>
</dbReference>
<name>A0ABR2EGL7_9ROSI</name>
<feature type="region of interest" description="Disordered" evidence="1">
    <location>
        <begin position="77"/>
        <end position="96"/>
    </location>
</feature>
<comment type="caution">
    <text evidence="2">The sequence shown here is derived from an EMBL/GenBank/DDBJ whole genome shotgun (WGS) entry which is preliminary data.</text>
</comment>
<reference evidence="2 3" key="1">
    <citation type="journal article" date="2024" name="G3 (Bethesda)">
        <title>Genome assembly of Hibiscus sabdariffa L. provides insights into metabolisms of medicinal natural products.</title>
        <authorList>
            <person name="Kim T."/>
        </authorList>
    </citation>
    <scope>NUCLEOTIDE SEQUENCE [LARGE SCALE GENOMIC DNA]</scope>
    <source>
        <strain evidence="2">TK-2024</strain>
        <tissue evidence="2">Old leaves</tissue>
    </source>
</reference>
<proteinExistence type="predicted"/>
<evidence type="ECO:0000256" key="1">
    <source>
        <dbReference type="SAM" id="MobiDB-lite"/>
    </source>
</evidence>
<organism evidence="2 3">
    <name type="scientific">Hibiscus sabdariffa</name>
    <name type="common">roselle</name>
    <dbReference type="NCBI Taxonomy" id="183260"/>
    <lineage>
        <taxon>Eukaryota</taxon>
        <taxon>Viridiplantae</taxon>
        <taxon>Streptophyta</taxon>
        <taxon>Embryophyta</taxon>
        <taxon>Tracheophyta</taxon>
        <taxon>Spermatophyta</taxon>
        <taxon>Magnoliopsida</taxon>
        <taxon>eudicotyledons</taxon>
        <taxon>Gunneridae</taxon>
        <taxon>Pentapetalae</taxon>
        <taxon>rosids</taxon>
        <taxon>malvids</taxon>
        <taxon>Malvales</taxon>
        <taxon>Malvaceae</taxon>
        <taxon>Malvoideae</taxon>
        <taxon>Hibiscus</taxon>
    </lineage>
</organism>
<dbReference type="Proteomes" id="UP001472677">
    <property type="component" value="Unassembled WGS sequence"/>
</dbReference>
<protein>
    <submittedName>
        <fullName evidence="2">Uncharacterized protein</fullName>
    </submittedName>
</protein>
<sequence length="96" mass="10690">MGLEDVLRISGLPIDGSLVIENEKITDVDKTGKEKVRELCFQYLGASLEFLNSLSWNVIAGEDGGVQNQEEEIVVKQDANNPMHQHDDQLLLTLHS</sequence>
<accession>A0ABR2EGL7</accession>
<evidence type="ECO:0000313" key="3">
    <source>
        <dbReference type="Proteomes" id="UP001472677"/>
    </source>
</evidence>